<accession>A0AAW2LG39</accession>
<proteinExistence type="predicted"/>
<reference evidence="2" key="2">
    <citation type="journal article" date="2024" name="Plant">
        <title>Genomic evolution and insights into agronomic trait innovations of Sesamum species.</title>
        <authorList>
            <person name="Miao H."/>
            <person name="Wang L."/>
            <person name="Qu L."/>
            <person name="Liu H."/>
            <person name="Sun Y."/>
            <person name="Le M."/>
            <person name="Wang Q."/>
            <person name="Wei S."/>
            <person name="Zheng Y."/>
            <person name="Lin W."/>
            <person name="Duan Y."/>
            <person name="Cao H."/>
            <person name="Xiong S."/>
            <person name="Wang X."/>
            <person name="Wei L."/>
            <person name="Li C."/>
            <person name="Ma Q."/>
            <person name="Ju M."/>
            <person name="Zhao R."/>
            <person name="Li G."/>
            <person name="Mu C."/>
            <person name="Tian Q."/>
            <person name="Mei H."/>
            <person name="Zhang T."/>
            <person name="Gao T."/>
            <person name="Zhang H."/>
        </authorList>
    </citation>
    <scope>NUCLEOTIDE SEQUENCE</scope>
    <source>
        <strain evidence="2">G01</strain>
    </source>
</reference>
<name>A0AAW2LG39_9LAMI</name>
<dbReference type="InterPro" id="IPR019557">
    <property type="entry name" value="AminoTfrase-like_pln_mobile"/>
</dbReference>
<dbReference type="Pfam" id="PF10536">
    <property type="entry name" value="PMD"/>
    <property type="match status" value="1"/>
</dbReference>
<feature type="domain" description="Aminotransferase-like plant mobile" evidence="1">
    <location>
        <begin position="42"/>
        <end position="194"/>
    </location>
</feature>
<dbReference type="InterPro" id="IPR044824">
    <property type="entry name" value="MAIN-like"/>
</dbReference>
<gene>
    <name evidence="2" type="ORF">Sangu_2150800</name>
</gene>
<evidence type="ECO:0000259" key="1">
    <source>
        <dbReference type="Pfam" id="PF10536"/>
    </source>
</evidence>
<organism evidence="2">
    <name type="scientific">Sesamum angustifolium</name>
    <dbReference type="NCBI Taxonomy" id="2727405"/>
    <lineage>
        <taxon>Eukaryota</taxon>
        <taxon>Viridiplantae</taxon>
        <taxon>Streptophyta</taxon>
        <taxon>Embryophyta</taxon>
        <taxon>Tracheophyta</taxon>
        <taxon>Spermatophyta</taxon>
        <taxon>Magnoliopsida</taxon>
        <taxon>eudicotyledons</taxon>
        <taxon>Gunneridae</taxon>
        <taxon>Pentapetalae</taxon>
        <taxon>asterids</taxon>
        <taxon>lamiids</taxon>
        <taxon>Lamiales</taxon>
        <taxon>Pedaliaceae</taxon>
        <taxon>Sesamum</taxon>
    </lineage>
</organism>
<dbReference type="PANTHER" id="PTHR46033:SF8">
    <property type="entry name" value="PROTEIN MAINTENANCE OF MERISTEMS-LIKE"/>
    <property type="match status" value="1"/>
</dbReference>
<dbReference type="AlphaFoldDB" id="A0AAW2LG39"/>
<sequence length="239" mass="26769">MDIRAIYDPRDGTVLCQQAQHRSDDILDGDLDEVPQAKCTNGEATVTLQDVQVIWALPIDDEPVIGIYLDRTTNQWQDHYMEYSGFQLDVGVFKGSRLHVQTIISHIARVKITLDTPHQIVVQYARVVALLLVGRMMCPDSSGNLVSLLNLAKLEDIVETRNYSCGNAVLAFLYCELCNTSTKGKAAIGGVLQLSSFRVVVYRQTCEVDTNLEMHQCCKLWVDIAGPPTIYMPQDFYVP</sequence>
<reference evidence="2" key="1">
    <citation type="submission" date="2020-06" db="EMBL/GenBank/DDBJ databases">
        <authorList>
            <person name="Li T."/>
            <person name="Hu X."/>
            <person name="Zhang T."/>
            <person name="Song X."/>
            <person name="Zhang H."/>
            <person name="Dai N."/>
            <person name="Sheng W."/>
            <person name="Hou X."/>
            <person name="Wei L."/>
        </authorList>
    </citation>
    <scope>NUCLEOTIDE SEQUENCE</scope>
    <source>
        <strain evidence="2">G01</strain>
        <tissue evidence="2">Leaf</tissue>
    </source>
</reference>
<protein>
    <recommendedName>
        <fullName evidence="1">Aminotransferase-like plant mobile domain-containing protein</fullName>
    </recommendedName>
</protein>
<dbReference type="PANTHER" id="PTHR46033">
    <property type="entry name" value="PROTEIN MAIN-LIKE 2"/>
    <property type="match status" value="1"/>
</dbReference>
<dbReference type="EMBL" id="JACGWK010000014">
    <property type="protein sequence ID" value="KAL0317365.1"/>
    <property type="molecule type" value="Genomic_DNA"/>
</dbReference>
<evidence type="ECO:0000313" key="2">
    <source>
        <dbReference type="EMBL" id="KAL0317365.1"/>
    </source>
</evidence>
<dbReference type="GO" id="GO:0010073">
    <property type="term" value="P:meristem maintenance"/>
    <property type="evidence" value="ECO:0007669"/>
    <property type="project" value="InterPro"/>
</dbReference>
<comment type="caution">
    <text evidence="2">The sequence shown here is derived from an EMBL/GenBank/DDBJ whole genome shotgun (WGS) entry which is preliminary data.</text>
</comment>